<evidence type="ECO:0000313" key="1">
    <source>
        <dbReference type="EMBL" id="MBB4007218.1"/>
    </source>
</evidence>
<gene>
    <name evidence="1" type="ORF">GGQ71_001481</name>
</gene>
<comment type="caution">
    <text evidence="1">The sequence shown here is derived from an EMBL/GenBank/DDBJ whole genome shotgun (WGS) entry which is preliminary data.</text>
</comment>
<dbReference type="Proteomes" id="UP000544107">
    <property type="component" value="Unassembled WGS sequence"/>
</dbReference>
<proteinExistence type="predicted"/>
<evidence type="ECO:0000313" key="2">
    <source>
        <dbReference type="Proteomes" id="UP000544107"/>
    </source>
</evidence>
<organism evidence="1 2">
    <name type="scientific">Allorhizobium taibaishanense</name>
    <dbReference type="NCBI Taxonomy" id="887144"/>
    <lineage>
        <taxon>Bacteria</taxon>
        <taxon>Pseudomonadati</taxon>
        <taxon>Pseudomonadota</taxon>
        <taxon>Alphaproteobacteria</taxon>
        <taxon>Hyphomicrobiales</taxon>
        <taxon>Rhizobiaceae</taxon>
        <taxon>Rhizobium/Agrobacterium group</taxon>
        <taxon>Allorhizobium</taxon>
    </lineage>
</organism>
<dbReference type="AlphaFoldDB" id="A0A7W6MTM4"/>
<sequence>MLNQLPTPGFFLPPQNGDGSASGIVRKRFRVWKRVKTESQTM</sequence>
<accession>A0A7W6MTM4</accession>
<protein>
    <submittedName>
        <fullName evidence="1">Uncharacterized protein</fullName>
    </submittedName>
</protein>
<reference evidence="1 2" key="1">
    <citation type="submission" date="2020-08" db="EMBL/GenBank/DDBJ databases">
        <title>Genomic Encyclopedia of Type Strains, Phase IV (KMG-IV): sequencing the most valuable type-strain genomes for metagenomic binning, comparative biology and taxonomic classification.</title>
        <authorList>
            <person name="Goeker M."/>
        </authorList>
    </citation>
    <scope>NUCLEOTIDE SEQUENCE [LARGE SCALE GENOMIC DNA]</scope>
    <source>
        <strain evidence="1 2">DSM 100021</strain>
    </source>
</reference>
<dbReference type="EMBL" id="JACIED010000002">
    <property type="protein sequence ID" value="MBB4007218.1"/>
    <property type="molecule type" value="Genomic_DNA"/>
</dbReference>
<name>A0A7W6MTM4_9HYPH</name>